<comment type="caution">
    <text evidence="2">The sequence shown here is derived from an EMBL/GenBank/DDBJ whole genome shotgun (WGS) entry which is preliminary data.</text>
</comment>
<evidence type="ECO:0000256" key="1">
    <source>
        <dbReference type="SAM" id="MobiDB-lite"/>
    </source>
</evidence>
<reference evidence="2 3" key="1">
    <citation type="submission" date="2020-03" db="EMBL/GenBank/DDBJ databases">
        <title>Sequencing the genomes of 1000 actinobacteria strains.</title>
        <authorList>
            <person name="Klenk H.-P."/>
        </authorList>
    </citation>
    <scope>NUCLEOTIDE SEQUENCE [LARGE SCALE GENOMIC DNA]</scope>
    <source>
        <strain evidence="2 3">DSM 16403</strain>
    </source>
</reference>
<dbReference type="AlphaFoldDB" id="A0A846RLM9"/>
<organism evidence="2 3">
    <name type="scientific">Arthrobacter pigmenti</name>
    <dbReference type="NCBI Taxonomy" id="271432"/>
    <lineage>
        <taxon>Bacteria</taxon>
        <taxon>Bacillati</taxon>
        <taxon>Actinomycetota</taxon>
        <taxon>Actinomycetes</taxon>
        <taxon>Micrococcales</taxon>
        <taxon>Micrococcaceae</taxon>
        <taxon>Arthrobacter</taxon>
    </lineage>
</organism>
<name>A0A846RLM9_9MICC</name>
<keyword evidence="3" id="KW-1185">Reference proteome</keyword>
<sequence>MAKHRADGEPDQAAPGKDQESGLESAAENWAENMADQVPDGVENNERDTANEGPDPRTETHSSLSEGSNARDGHDDRSH</sequence>
<feature type="compositionally biased region" description="Basic and acidic residues" evidence="1">
    <location>
        <begin position="69"/>
        <end position="79"/>
    </location>
</feature>
<feature type="region of interest" description="Disordered" evidence="1">
    <location>
        <begin position="1"/>
        <end position="79"/>
    </location>
</feature>
<dbReference type="Proteomes" id="UP000547458">
    <property type="component" value="Unassembled WGS sequence"/>
</dbReference>
<gene>
    <name evidence="2" type="ORF">BJ994_000270</name>
</gene>
<proteinExistence type="predicted"/>
<accession>A0A846RLM9</accession>
<feature type="compositionally biased region" description="Basic and acidic residues" evidence="1">
    <location>
        <begin position="44"/>
        <end position="60"/>
    </location>
</feature>
<evidence type="ECO:0000313" key="3">
    <source>
        <dbReference type="Proteomes" id="UP000547458"/>
    </source>
</evidence>
<protein>
    <submittedName>
        <fullName evidence="2">Uncharacterized protein</fullName>
    </submittedName>
</protein>
<evidence type="ECO:0000313" key="2">
    <source>
        <dbReference type="EMBL" id="NJC21194.1"/>
    </source>
</evidence>
<dbReference type="EMBL" id="JAATJL010000001">
    <property type="protein sequence ID" value="NJC21194.1"/>
    <property type="molecule type" value="Genomic_DNA"/>
</dbReference>
<dbReference type="RefSeq" id="WP_167990644.1">
    <property type="nucleotide sequence ID" value="NZ_JAATJL010000001.1"/>
</dbReference>